<feature type="transmembrane region" description="Helical" evidence="6">
    <location>
        <begin position="175"/>
        <end position="199"/>
    </location>
</feature>
<gene>
    <name evidence="7" type="ORF">GQE98_14490</name>
</gene>
<evidence type="ECO:0000313" key="8">
    <source>
        <dbReference type="Proteomes" id="UP000476030"/>
    </source>
</evidence>
<dbReference type="InterPro" id="IPR038078">
    <property type="entry name" value="PhoU-like_sf"/>
</dbReference>
<dbReference type="RefSeq" id="WP_161316434.1">
    <property type="nucleotide sequence ID" value="NZ_WTUW01000009.1"/>
</dbReference>
<proteinExistence type="predicted"/>
<dbReference type="GO" id="GO:0005436">
    <property type="term" value="F:sodium:phosphate symporter activity"/>
    <property type="evidence" value="ECO:0007669"/>
    <property type="project" value="InterPro"/>
</dbReference>
<dbReference type="GO" id="GO:0005886">
    <property type="term" value="C:plasma membrane"/>
    <property type="evidence" value="ECO:0007669"/>
    <property type="project" value="UniProtKB-SubCell"/>
</dbReference>
<evidence type="ECO:0000256" key="6">
    <source>
        <dbReference type="SAM" id="Phobius"/>
    </source>
</evidence>
<evidence type="ECO:0000256" key="5">
    <source>
        <dbReference type="ARBA" id="ARBA00023136"/>
    </source>
</evidence>
<evidence type="ECO:0000256" key="1">
    <source>
        <dbReference type="ARBA" id="ARBA00004651"/>
    </source>
</evidence>
<feature type="transmembrane region" description="Helical" evidence="6">
    <location>
        <begin position="50"/>
        <end position="72"/>
    </location>
</feature>
<accession>A0A6L8WBJ3</accession>
<feature type="transmembrane region" description="Helical" evidence="6">
    <location>
        <begin position="211"/>
        <end position="231"/>
    </location>
</feature>
<keyword evidence="8" id="KW-1185">Reference proteome</keyword>
<dbReference type="NCBIfam" id="NF037997">
    <property type="entry name" value="Na_Pi_symport"/>
    <property type="match status" value="1"/>
</dbReference>
<keyword evidence="2" id="KW-1003">Cell membrane</keyword>
<protein>
    <submittedName>
        <fullName evidence="7">Na/Pi cotransporter family protein</fullName>
    </submittedName>
</protein>
<dbReference type="Proteomes" id="UP000476030">
    <property type="component" value="Unassembled WGS sequence"/>
</dbReference>
<dbReference type="InterPro" id="IPR004633">
    <property type="entry name" value="NaPi_cotrn-rel/YqeW-like"/>
</dbReference>
<feature type="transmembrane region" description="Helical" evidence="6">
    <location>
        <begin position="6"/>
        <end position="29"/>
    </location>
</feature>
<dbReference type="PANTHER" id="PTHR10010:SF46">
    <property type="entry name" value="SODIUM-DEPENDENT PHOSPHATE TRANSPORT PROTEIN 2B"/>
    <property type="match status" value="1"/>
</dbReference>
<comment type="caution">
    <text evidence="7">The sequence shown here is derived from an EMBL/GenBank/DDBJ whole genome shotgun (WGS) entry which is preliminary data.</text>
</comment>
<evidence type="ECO:0000256" key="2">
    <source>
        <dbReference type="ARBA" id="ARBA00022475"/>
    </source>
</evidence>
<reference evidence="7 8" key="1">
    <citation type="submission" date="2019-12" db="EMBL/GenBank/DDBJ databases">
        <title>Snethiella sp. nov. sp. isolated from sea sand.</title>
        <authorList>
            <person name="Kim J."/>
            <person name="Jeong S.E."/>
            <person name="Jung H.S."/>
            <person name="Jeon C.O."/>
        </authorList>
    </citation>
    <scope>NUCLEOTIDE SEQUENCE [LARGE SCALE GENOMIC DNA]</scope>
    <source>
        <strain evidence="7 8">DP05</strain>
    </source>
</reference>
<evidence type="ECO:0000256" key="3">
    <source>
        <dbReference type="ARBA" id="ARBA00022692"/>
    </source>
</evidence>
<keyword evidence="3 6" id="KW-0812">Transmembrane</keyword>
<dbReference type="Gene3D" id="1.20.58.220">
    <property type="entry name" value="Phosphate transport system protein phou homolog 2, domain 2"/>
    <property type="match status" value="1"/>
</dbReference>
<evidence type="ECO:0000313" key="7">
    <source>
        <dbReference type="EMBL" id="MZR31842.1"/>
    </source>
</evidence>
<dbReference type="GO" id="GO:0044341">
    <property type="term" value="P:sodium-dependent phosphate transport"/>
    <property type="evidence" value="ECO:0007669"/>
    <property type="project" value="InterPro"/>
</dbReference>
<dbReference type="AlphaFoldDB" id="A0A6L8WBJ3"/>
<comment type="subcellular location">
    <subcellularLocation>
        <location evidence="1">Cell membrane</location>
        <topology evidence="1">Multi-pass membrane protein</topology>
    </subcellularLocation>
</comment>
<evidence type="ECO:0000256" key="4">
    <source>
        <dbReference type="ARBA" id="ARBA00022989"/>
    </source>
</evidence>
<feature type="transmembrane region" description="Helical" evidence="6">
    <location>
        <begin position="107"/>
        <end position="124"/>
    </location>
</feature>
<dbReference type="EMBL" id="WTUW01000009">
    <property type="protein sequence ID" value="MZR31842.1"/>
    <property type="molecule type" value="Genomic_DNA"/>
</dbReference>
<dbReference type="InterPro" id="IPR003841">
    <property type="entry name" value="Na/Pi_transpt"/>
</dbReference>
<feature type="transmembrane region" description="Helical" evidence="6">
    <location>
        <begin position="283"/>
        <end position="301"/>
    </location>
</feature>
<dbReference type="PANTHER" id="PTHR10010">
    <property type="entry name" value="SOLUTE CARRIER FAMILY 34 SODIUM PHOSPHATE , MEMBER 2-RELATED"/>
    <property type="match status" value="1"/>
</dbReference>
<organism evidence="7 8">
    <name type="scientific">Sneathiella litorea</name>
    <dbReference type="NCBI Taxonomy" id="2606216"/>
    <lineage>
        <taxon>Bacteria</taxon>
        <taxon>Pseudomonadati</taxon>
        <taxon>Pseudomonadota</taxon>
        <taxon>Alphaproteobacteria</taxon>
        <taxon>Sneathiellales</taxon>
        <taxon>Sneathiellaceae</taxon>
        <taxon>Sneathiella</taxon>
    </lineage>
</organism>
<name>A0A6L8WBJ3_9PROT</name>
<dbReference type="Pfam" id="PF02690">
    <property type="entry name" value="Na_Pi_cotrans"/>
    <property type="match status" value="2"/>
</dbReference>
<sequence length="541" mass="59086">MDGTIVLINLLGGVALLLWGLRMVSTGVVRAFGRELGLFLKFCLKNRIRAFFGGLTVTMLLQSSTATALLTASFAGRGLLPATAAIAIILGADVGTTLVAQVLSLDLSMLAPVLLFIGYVRHATAISTRSKNLGRIMLGLGIMLSALKMLSLASEPIRDSSVSQFVLSSLSGEPVLVVLIAAIITLIAHSSLATVLFALSLSLSGHFPIDVAYAIVLGANLGGAVPPIMATLKAEKAARRAPLANLICRLIIVISIIPFIGLLEPQLSAFEADHARQIVNFHTLINLACALVFLPFVGPLGRLTERLLPEDAEEDVNMPQPQYLDKAALESPQLAMANSVRETLRMGDVLEKMCRSLRQTFGGKETHLFRKIREDNAIIKEFDGAIKTYLTQLGRESLDEQDEKRCTEILNFTTAIDHISNIVVMNMLELVETVHKNQIALSDEDLQDELRLLDMVLDNLRMSFSVMMTGNAVSASNLIQRKQIFREAERKAVNDHLRRLRNDQMLDQEASAIHLSLLSDMRRINSVLSSNAYLVAGQKEQ</sequence>
<keyword evidence="5 6" id="KW-0472">Membrane</keyword>
<feature type="transmembrane region" description="Helical" evidence="6">
    <location>
        <begin position="243"/>
        <end position="263"/>
    </location>
</feature>
<dbReference type="SUPFAM" id="SSF109755">
    <property type="entry name" value="PhoU-like"/>
    <property type="match status" value="1"/>
</dbReference>
<dbReference type="NCBIfam" id="TIGR00704">
    <property type="entry name" value="NaPi_cotrn_rel"/>
    <property type="match status" value="1"/>
</dbReference>
<keyword evidence="4 6" id="KW-1133">Transmembrane helix</keyword>